<reference evidence="9 10" key="1">
    <citation type="journal article" date="2017" name="Front. Microbiol.">
        <title>New Insights into the Diversity of the Genus Faecalibacterium.</title>
        <authorList>
            <person name="Benevides L."/>
            <person name="Burman S."/>
            <person name="Martin R."/>
            <person name="Robert V."/>
            <person name="Thomas M."/>
            <person name="Miquel S."/>
            <person name="Chain F."/>
            <person name="Sokol H."/>
            <person name="Bermudez-Humaran L.G."/>
            <person name="Morrison M."/>
            <person name="Langella P."/>
            <person name="Azevedo V.A."/>
            <person name="Chatel J.M."/>
            <person name="Soares S."/>
        </authorList>
    </citation>
    <scope>NUCLEOTIDE SEQUENCE [LARGE SCALE GENOMIC DNA]</scope>
    <source>
        <strain evidence="9 10">CNCM I 4575</strain>
    </source>
</reference>
<dbReference type="RefSeq" id="WP_097839582.1">
    <property type="nucleotide sequence ID" value="NZ_NMTY01000016.1"/>
</dbReference>
<evidence type="ECO:0000313" key="10">
    <source>
        <dbReference type="Proteomes" id="UP000220005"/>
    </source>
</evidence>
<evidence type="ECO:0000256" key="1">
    <source>
        <dbReference type="ARBA" id="ARBA00017378"/>
    </source>
</evidence>
<dbReference type="EMBL" id="NMTY01000016">
    <property type="protein sequence ID" value="PDX81329.1"/>
    <property type="molecule type" value="Genomic_DNA"/>
</dbReference>
<dbReference type="InterPro" id="IPR050721">
    <property type="entry name" value="Trk_Ktr_HKT_K-transport"/>
</dbReference>
<accession>A0A2A7AQF9</accession>
<dbReference type="GO" id="GO:0005886">
    <property type="term" value="C:plasma membrane"/>
    <property type="evidence" value="ECO:0007669"/>
    <property type="project" value="InterPro"/>
</dbReference>
<evidence type="ECO:0000313" key="9">
    <source>
        <dbReference type="EMBL" id="PDX81329.1"/>
    </source>
</evidence>
<dbReference type="SUPFAM" id="SSF51735">
    <property type="entry name" value="NAD(P)-binding Rossmann-fold domains"/>
    <property type="match status" value="1"/>
</dbReference>
<keyword evidence="5" id="KW-0520">NAD</keyword>
<protein>
    <recommendedName>
        <fullName evidence="1">Trk system potassium uptake protein TrkA</fullName>
    </recommendedName>
</protein>
<sequence length="221" mass="23886">MKICIAGGGRVGRYLAQSLLANHHSVVIIEPIEAQCRMLADQLDIPVICGDSISMDILRTADAASCDAFVAVTGSDEDNLIACQLAKREFGVDRTVARASNPKNRELLHTLGVDTVVCGTDNLSHILEREIETDTIRQLLSLGGGTASLNEILLPENFAFAGKAIMDIPIPGNAILVSVTRDTELIIPHGNTVLLPWDRILLLTQDDTLHLLTEAWGLSEK</sequence>
<dbReference type="Gene3D" id="3.30.70.1450">
    <property type="entry name" value="Regulator of K+ conductance, C-terminal domain"/>
    <property type="match status" value="1"/>
</dbReference>
<keyword evidence="2" id="KW-0813">Transport</keyword>
<dbReference type="PRINTS" id="PR00335">
    <property type="entry name" value="KUPTAKETRKA"/>
</dbReference>
<evidence type="ECO:0000259" key="8">
    <source>
        <dbReference type="PROSITE" id="PS51202"/>
    </source>
</evidence>
<dbReference type="AlphaFoldDB" id="A0A2A7AQF9"/>
<name>A0A2A7AQF9_9FIRM</name>
<dbReference type="PROSITE" id="PS51202">
    <property type="entry name" value="RCK_C"/>
    <property type="match status" value="1"/>
</dbReference>
<keyword evidence="6" id="KW-0406">Ion transport</keyword>
<dbReference type="PROSITE" id="PS51201">
    <property type="entry name" value="RCK_N"/>
    <property type="match status" value="1"/>
</dbReference>
<evidence type="ECO:0000256" key="3">
    <source>
        <dbReference type="ARBA" id="ARBA00022538"/>
    </source>
</evidence>
<feature type="domain" description="RCK N-terminal" evidence="7">
    <location>
        <begin position="1"/>
        <end position="117"/>
    </location>
</feature>
<dbReference type="Pfam" id="PF02254">
    <property type="entry name" value="TrkA_N"/>
    <property type="match status" value="1"/>
</dbReference>
<organism evidence="9 10">
    <name type="scientific">Faecalibacterium prausnitzii</name>
    <dbReference type="NCBI Taxonomy" id="853"/>
    <lineage>
        <taxon>Bacteria</taxon>
        <taxon>Bacillati</taxon>
        <taxon>Bacillota</taxon>
        <taxon>Clostridia</taxon>
        <taxon>Eubacteriales</taxon>
        <taxon>Oscillospiraceae</taxon>
        <taxon>Faecalibacterium</taxon>
    </lineage>
</organism>
<comment type="caution">
    <text evidence="9">The sequence shown here is derived from an EMBL/GenBank/DDBJ whole genome shotgun (WGS) entry which is preliminary data.</text>
</comment>
<keyword evidence="3" id="KW-0633">Potassium transport</keyword>
<dbReference type="InterPro" id="IPR036291">
    <property type="entry name" value="NAD(P)-bd_dom_sf"/>
</dbReference>
<dbReference type="InterPro" id="IPR006036">
    <property type="entry name" value="K_uptake_TrkA"/>
</dbReference>
<dbReference type="GO" id="GO:0015079">
    <property type="term" value="F:potassium ion transmembrane transporter activity"/>
    <property type="evidence" value="ECO:0007669"/>
    <property type="project" value="InterPro"/>
</dbReference>
<evidence type="ECO:0000256" key="2">
    <source>
        <dbReference type="ARBA" id="ARBA00022448"/>
    </source>
</evidence>
<keyword evidence="4" id="KW-0630">Potassium</keyword>
<dbReference type="Gene3D" id="3.40.50.720">
    <property type="entry name" value="NAD(P)-binding Rossmann-like Domain"/>
    <property type="match status" value="1"/>
</dbReference>
<dbReference type="InterPro" id="IPR003148">
    <property type="entry name" value="RCK_N"/>
</dbReference>
<evidence type="ECO:0000259" key="7">
    <source>
        <dbReference type="PROSITE" id="PS51201"/>
    </source>
</evidence>
<gene>
    <name evidence="9" type="ORF">CGS58_08720</name>
</gene>
<dbReference type="InterPro" id="IPR006037">
    <property type="entry name" value="RCK_C"/>
</dbReference>
<dbReference type="Proteomes" id="UP000220005">
    <property type="component" value="Unassembled WGS sequence"/>
</dbReference>
<evidence type="ECO:0000256" key="4">
    <source>
        <dbReference type="ARBA" id="ARBA00022958"/>
    </source>
</evidence>
<dbReference type="SUPFAM" id="SSF116726">
    <property type="entry name" value="TrkA C-terminal domain-like"/>
    <property type="match status" value="1"/>
</dbReference>
<evidence type="ECO:0000256" key="5">
    <source>
        <dbReference type="ARBA" id="ARBA00023027"/>
    </source>
</evidence>
<dbReference type="PANTHER" id="PTHR43833">
    <property type="entry name" value="POTASSIUM CHANNEL PROTEIN 2-RELATED-RELATED"/>
    <property type="match status" value="1"/>
</dbReference>
<dbReference type="InterPro" id="IPR036721">
    <property type="entry name" value="RCK_C_sf"/>
</dbReference>
<feature type="domain" description="RCK C-terminal" evidence="8">
    <location>
        <begin position="137"/>
        <end position="218"/>
    </location>
</feature>
<evidence type="ECO:0000256" key="6">
    <source>
        <dbReference type="ARBA" id="ARBA00023065"/>
    </source>
</evidence>
<dbReference type="PANTHER" id="PTHR43833:SF5">
    <property type="entry name" value="TRK SYSTEM POTASSIUM UPTAKE PROTEIN TRKA"/>
    <property type="match status" value="1"/>
</dbReference>
<proteinExistence type="predicted"/>
<dbReference type="Pfam" id="PF02080">
    <property type="entry name" value="TrkA_C"/>
    <property type="match status" value="1"/>
</dbReference>